<evidence type="ECO:0008006" key="5">
    <source>
        <dbReference type="Google" id="ProtNLM"/>
    </source>
</evidence>
<comment type="caution">
    <text evidence="3">The sequence shown here is derived from an EMBL/GenBank/DDBJ whole genome shotgun (WGS) entry which is preliminary data.</text>
</comment>
<dbReference type="EMBL" id="WOSY01000020">
    <property type="protein sequence ID" value="NHN89864.1"/>
    <property type="molecule type" value="Genomic_DNA"/>
</dbReference>
<dbReference type="Proteomes" id="UP000631653">
    <property type="component" value="Unassembled WGS sequence"/>
</dbReference>
<evidence type="ECO:0000313" key="4">
    <source>
        <dbReference type="Proteomes" id="UP000631653"/>
    </source>
</evidence>
<keyword evidence="4" id="KW-1185">Reference proteome</keyword>
<feature type="transmembrane region" description="Helical" evidence="1">
    <location>
        <begin position="51"/>
        <end position="68"/>
    </location>
</feature>
<accession>A0ABX0K2E7</accession>
<sequence length="111" mass="11191">MMIQKDETPAPVLARVAAVCAFVALGVLSASPAMAAVSGSVDPSTGLTTLAPYFLGLCEAAIIIICMYKGVHAVGEGRSLGPILIGFVSGTLLCVGGYYGLTHMGVTTSSI</sequence>
<keyword evidence="1" id="KW-0472">Membrane</keyword>
<feature type="transmembrane region" description="Helical" evidence="1">
    <location>
        <begin position="80"/>
        <end position="101"/>
    </location>
</feature>
<reference evidence="3 4" key="1">
    <citation type="journal article" date="2020" name="Int. J. Syst. Evol. Microbiol.">
        <title>Novel acetic acid bacteria from cider fermentations: Acetobacter conturbans sp. nov. and Acetobacter fallax sp. nov.</title>
        <authorList>
            <person name="Sombolestani A.S."/>
            <person name="Cleenwerck I."/>
            <person name="Cnockaert M."/>
            <person name="Borremans W."/>
            <person name="Wieme A.D."/>
            <person name="De Vuyst L."/>
            <person name="Vandamme P."/>
        </authorList>
    </citation>
    <scope>NUCLEOTIDE SEQUENCE [LARGE SCALE GENOMIC DNA]</scope>
    <source>
        <strain evidence="3 4">LMG 1627</strain>
    </source>
</reference>
<feature type="signal peptide" evidence="2">
    <location>
        <begin position="1"/>
        <end position="35"/>
    </location>
</feature>
<proteinExistence type="predicted"/>
<evidence type="ECO:0000256" key="1">
    <source>
        <dbReference type="SAM" id="Phobius"/>
    </source>
</evidence>
<evidence type="ECO:0000313" key="3">
    <source>
        <dbReference type="EMBL" id="NHN89864.1"/>
    </source>
</evidence>
<protein>
    <recommendedName>
        <fullName evidence="5">Type IV secretion system protein VirB2</fullName>
    </recommendedName>
</protein>
<organism evidence="3 4">
    <name type="scientific">Acetobacter conturbans</name>
    <dbReference type="NCBI Taxonomy" id="1737472"/>
    <lineage>
        <taxon>Bacteria</taxon>
        <taxon>Pseudomonadati</taxon>
        <taxon>Pseudomonadota</taxon>
        <taxon>Alphaproteobacteria</taxon>
        <taxon>Acetobacterales</taxon>
        <taxon>Acetobacteraceae</taxon>
        <taxon>Acetobacter</taxon>
    </lineage>
</organism>
<name>A0ABX0K2E7_9PROT</name>
<dbReference type="RefSeq" id="WP_173571164.1">
    <property type="nucleotide sequence ID" value="NZ_WOSY01000020.1"/>
</dbReference>
<evidence type="ECO:0000256" key="2">
    <source>
        <dbReference type="SAM" id="SignalP"/>
    </source>
</evidence>
<keyword evidence="1" id="KW-0812">Transmembrane</keyword>
<keyword evidence="2" id="KW-0732">Signal</keyword>
<gene>
    <name evidence="3" type="ORF">GOB81_14750</name>
</gene>
<feature type="chain" id="PRO_5047386088" description="Type IV secretion system protein VirB2" evidence="2">
    <location>
        <begin position="36"/>
        <end position="111"/>
    </location>
</feature>
<keyword evidence="1" id="KW-1133">Transmembrane helix</keyword>